<evidence type="ECO:0000313" key="3">
    <source>
        <dbReference type="Proteomes" id="UP000814243"/>
    </source>
</evidence>
<feature type="chain" id="PRO_5036747177" evidence="1">
    <location>
        <begin position="25"/>
        <end position="87"/>
    </location>
</feature>
<evidence type="ECO:0000256" key="1">
    <source>
        <dbReference type="SAM" id="SignalP"/>
    </source>
</evidence>
<sequence>MAAVMNLFWLVAVSALLLINNAHAQYKVQSLPYGQQVIKATNTHPFINTLLSTYSTNMPIVEKLNTIATVIQKCRQNAQKCQLKQST</sequence>
<dbReference type="EMBL" id="JACEFF010000004">
    <property type="protein sequence ID" value="KAH9645962.1"/>
    <property type="molecule type" value="Genomic_DNA"/>
</dbReference>
<accession>A0A922SPG1</accession>
<comment type="caution">
    <text evidence="2">The sequence shown here is derived from an EMBL/GenBank/DDBJ whole genome shotgun (WGS) entry which is preliminary data.</text>
</comment>
<evidence type="ECO:0000313" key="2">
    <source>
        <dbReference type="EMBL" id="KAH9645962.1"/>
    </source>
</evidence>
<dbReference type="AlphaFoldDB" id="A0A922SPG1"/>
<reference evidence="2" key="1">
    <citation type="journal article" date="2021" name="G3 (Bethesda)">
        <title>Genome and transcriptome analysis of the beet armyworm Spodoptera exigua reveals targets for pest control. .</title>
        <authorList>
            <person name="Simon S."/>
            <person name="Breeschoten T."/>
            <person name="Jansen H.J."/>
            <person name="Dirks R.P."/>
            <person name="Schranz M.E."/>
            <person name="Ros V.I.D."/>
        </authorList>
    </citation>
    <scope>NUCLEOTIDE SEQUENCE</scope>
    <source>
        <tissue evidence="2">Whole pupae</tissue>
    </source>
</reference>
<protein>
    <submittedName>
        <fullName evidence="2">Uncharacterized protein</fullName>
    </submittedName>
</protein>
<gene>
    <name evidence="2" type="ORF">HF086_014167</name>
</gene>
<organism evidence="2 3">
    <name type="scientific">Spodoptera exigua</name>
    <name type="common">Beet armyworm</name>
    <name type="synonym">Noctua fulgens</name>
    <dbReference type="NCBI Taxonomy" id="7107"/>
    <lineage>
        <taxon>Eukaryota</taxon>
        <taxon>Metazoa</taxon>
        <taxon>Ecdysozoa</taxon>
        <taxon>Arthropoda</taxon>
        <taxon>Hexapoda</taxon>
        <taxon>Insecta</taxon>
        <taxon>Pterygota</taxon>
        <taxon>Neoptera</taxon>
        <taxon>Endopterygota</taxon>
        <taxon>Lepidoptera</taxon>
        <taxon>Glossata</taxon>
        <taxon>Ditrysia</taxon>
        <taxon>Noctuoidea</taxon>
        <taxon>Noctuidae</taxon>
        <taxon>Amphipyrinae</taxon>
        <taxon>Spodoptera</taxon>
    </lineage>
</organism>
<dbReference type="Proteomes" id="UP000814243">
    <property type="component" value="Unassembled WGS sequence"/>
</dbReference>
<name>A0A922SPG1_SPOEX</name>
<proteinExistence type="predicted"/>
<feature type="signal peptide" evidence="1">
    <location>
        <begin position="1"/>
        <end position="24"/>
    </location>
</feature>
<keyword evidence="1" id="KW-0732">Signal</keyword>